<dbReference type="SUPFAM" id="SSF53850">
    <property type="entry name" value="Periplasmic binding protein-like II"/>
    <property type="match status" value="1"/>
</dbReference>
<organism evidence="6 7">
    <name type="scientific">Ponticaulis profundi</name>
    <dbReference type="NCBI Taxonomy" id="2665222"/>
    <lineage>
        <taxon>Bacteria</taxon>
        <taxon>Pseudomonadati</taxon>
        <taxon>Pseudomonadota</taxon>
        <taxon>Alphaproteobacteria</taxon>
        <taxon>Hyphomonadales</taxon>
        <taxon>Hyphomonadaceae</taxon>
        <taxon>Ponticaulis</taxon>
    </lineage>
</organism>
<evidence type="ECO:0000256" key="3">
    <source>
        <dbReference type="ARBA" id="ARBA00023125"/>
    </source>
</evidence>
<keyword evidence="2" id="KW-0805">Transcription regulation</keyword>
<sequence>MSGYPLQIWAGIDVFLAVAEAGSFTRAANQLGVSVSFVSRQLSMLEEHLGTRLLSRTTRRVDLTEAGARFETNCRRLIADRDEALRDVSTVSDELRGPLRITCSIAFGERMVVPVLNRFVSEHPGISVDIDLSNTVVDIVANGFDIAIRTGHITDNRLASHHITSRTLHMCASPDYLSRRGEPEAVEDLDRHVCLLGTSREWQLRVANRSVSYRPQGRWRCNNGFGVLDAAERGLGICQLPDFYVRDALADGRLVEVLPTCRPDAQKVWGVYANTTRKTRMINILLGELEGHLARPELI</sequence>
<dbReference type="Proteomes" id="UP001596303">
    <property type="component" value="Unassembled WGS sequence"/>
</dbReference>
<dbReference type="SUPFAM" id="SSF46785">
    <property type="entry name" value="Winged helix' DNA-binding domain"/>
    <property type="match status" value="1"/>
</dbReference>
<protein>
    <submittedName>
        <fullName evidence="6">LysR substrate-binding domain-containing protein</fullName>
    </submittedName>
</protein>
<dbReference type="Pfam" id="PF03466">
    <property type="entry name" value="LysR_substrate"/>
    <property type="match status" value="1"/>
</dbReference>
<dbReference type="Pfam" id="PF00126">
    <property type="entry name" value="HTH_1"/>
    <property type="match status" value="1"/>
</dbReference>
<dbReference type="Gene3D" id="3.40.190.290">
    <property type="match status" value="1"/>
</dbReference>
<dbReference type="Gene3D" id="1.10.10.10">
    <property type="entry name" value="Winged helix-like DNA-binding domain superfamily/Winged helix DNA-binding domain"/>
    <property type="match status" value="1"/>
</dbReference>
<proteinExistence type="inferred from homology"/>
<gene>
    <name evidence="6" type="ORF">ACFQDM_05850</name>
</gene>
<reference evidence="7" key="1">
    <citation type="journal article" date="2019" name="Int. J. Syst. Evol. Microbiol.">
        <title>The Global Catalogue of Microorganisms (GCM) 10K type strain sequencing project: providing services to taxonomists for standard genome sequencing and annotation.</title>
        <authorList>
            <consortium name="The Broad Institute Genomics Platform"/>
            <consortium name="The Broad Institute Genome Sequencing Center for Infectious Disease"/>
            <person name="Wu L."/>
            <person name="Ma J."/>
        </authorList>
    </citation>
    <scope>NUCLEOTIDE SEQUENCE [LARGE SCALE GENOMIC DNA]</scope>
    <source>
        <strain evidence="7">CGMCC-1.15741</strain>
    </source>
</reference>
<evidence type="ECO:0000313" key="6">
    <source>
        <dbReference type="EMBL" id="MFC6197591.1"/>
    </source>
</evidence>
<dbReference type="InterPro" id="IPR036390">
    <property type="entry name" value="WH_DNA-bd_sf"/>
</dbReference>
<name>A0ABW1S7U9_9PROT</name>
<evidence type="ECO:0000256" key="1">
    <source>
        <dbReference type="ARBA" id="ARBA00009437"/>
    </source>
</evidence>
<dbReference type="PANTHER" id="PTHR30537">
    <property type="entry name" value="HTH-TYPE TRANSCRIPTIONAL REGULATOR"/>
    <property type="match status" value="1"/>
</dbReference>
<evidence type="ECO:0000259" key="5">
    <source>
        <dbReference type="PROSITE" id="PS50931"/>
    </source>
</evidence>
<keyword evidence="7" id="KW-1185">Reference proteome</keyword>
<comment type="similarity">
    <text evidence="1">Belongs to the LysR transcriptional regulatory family.</text>
</comment>
<dbReference type="RefSeq" id="WP_377376720.1">
    <property type="nucleotide sequence ID" value="NZ_JBHSSW010000005.1"/>
</dbReference>
<evidence type="ECO:0000313" key="7">
    <source>
        <dbReference type="Proteomes" id="UP001596303"/>
    </source>
</evidence>
<accession>A0ABW1S7U9</accession>
<dbReference type="InterPro" id="IPR036388">
    <property type="entry name" value="WH-like_DNA-bd_sf"/>
</dbReference>
<dbReference type="EMBL" id="JBHSSW010000005">
    <property type="protein sequence ID" value="MFC6197591.1"/>
    <property type="molecule type" value="Genomic_DNA"/>
</dbReference>
<dbReference type="InterPro" id="IPR000847">
    <property type="entry name" value="LysR_HTH_N"/>
</dbReference>
<evidence type="ECO:0000256" key="2">
    <source>
        <dbReference type="ARBA" id="ARBA00023015"/>
    </source>
</evidence>
<keyword evidence="4" id="KW-0804">Transcription</keyword>
<dbReference type="InterPro" id="IPR005119">
    <property type="entry name" value="LysR_subst-bd"/>
</dbReference>
<dbReference type="InterPro" id="IPR058163">
    <property type="entry name" value="LysR-type_TF_proteobact-type"/>
</dbReference>
<comment type="caution">
    <text evidence="6">The sequence shown here is derived from an EMBL/GenBank/DDBJ whole genome shotgun (WGS) entry which is preliminary data.</text>
</comment>
<evidence type="ECO:0000256" key="4">
    <source>
        <dbReference type="ARBA" id="ARBA00023163"/>
    </source>
</evidence>
<dbReference type="PROSITE" id="PS50931">
    <property type="entry name" value="HTH_LYSR"/>
    <property type="match status" value="1"/>
</dbReference>
<dbReference type="PANTHER" id="PTHR30537:SF10">
    <property type="entry name" value="TRANSCRIPTIONAL REGULATOR-RELATED"/>
    <property type="match status" value="1"/>
</dbReference>
<keyword evidence="3" id="KW-0238">DNA-binding</keyword>
<feature type="domain" description="HTH lysR-type" evidence="5">
    <location>
        <begin position="14"/>
        <end position="64"/>
    </location>
</feature>